<gene>
    <name evidence="3" type="ORF">C7437_10592</name>
</gene>
<keyword evidence="4" id="KW-1185">Reference proteome</keyword>
<keyword evidence="1" id="KW-1133">Transmembrane helix</keyword>
<feature type="transmembrane region" description="Helical" evidence="1">
    <location>
        <begin position="77"/>
        <end position="95"/>
    </location>
</feature>
<dbReference type="CDD" id="cd03392">
    <property type="entry name" value="PAP2_like_2"/>
    <property type="match status" value="1"/>
</dbReference>
<sequence>MKKWFYPLGLVTLLGFAALFLTFTRDEMIKFDRNMAELLGGNAFITAFHYLGETTFIIIVSLCLLAYLWIRSKNYRGMLFVLFAVGVGNVINQLLKKWVQRERPDVPHQLESFSFPSGHAMVGLLYILTVTYFLTEHQSDKKVRILTWIGAILLAALTGLSRIAEHRHYASDVFAGWMAGYTWFVLVALWYEYRKRSFQLNKKS</sequence>
<evidence type="ECO:0000256" key="1">
    <source>
        <dbReference type="SAM" id="Phobius"/>
    </source>
</evidence>
<dbReference type="RefSeq" id="WP_111439935.1">
    <property type="nucleotide sequence ID" value="NZ_QKZI01000005.1"/>
</dbReference>
<accession>A0A2W7N0N0</accession>
<keyword evidence="1" id="KW-0812">Transmembrane</keyword>
<dbReference type="Proteomes" id="UP000248646">
    <property type="component" value="Unassembled WGS sequence"/>
</dbReference>
<reference evidence="3 4" key="1">
    <citation type="submission" date="2018-06" db="EMBL/GenBank/DDBJ databases">
        <title>Genomic Encyclopedia of Type Strains, Phase IV (KMG-IV): sequencing the most valuable type-strain genomes for metagenomic binning, comparative biology and taxonomic classification.</title>
        <authorList>
            <person name="Goeker M."/>
        </authorList>
    </citation>
    <scope>NUCLEOTIDE SEQUENCE [LARGE SCALE GENOMIC DNA]</scope>
    <source>
        <strain evidence="3 4">DSM 5</strain>
    </source>
</reference>
<dbReference type="SUPFAM" id="SSF48317">
    <property type="entry name" value="Acid phosphatase/Vanadium-dependent haloperoxidase"/>
    <property type="match status" value="1"/>
</dbReference>
<feature type="transmembrane region" description="Helical" evidence="1">
    <location>
        <begin position="48"/>
        <end position="70"/>
    </location>
</feature>
<organism evidence="3 4">
    <name type="scientific">Psychrobacillus insolitus</name>
    <dbReference type="NCBI Taxonomy" id="1461"/>
    <lineage>
        <taxon>Bacteria</taxon>
        <taxon>Bacillati</taxon>
        <taxon>Bacillota</taxon>
        <taxon>Bacilli</taxon>
        <taxon>Bacillales</taxon>
        <taxon>Bacillaceae</taxon>
        <taxon>Psychrobacillus</taxon>
    </lineage>
</organism>
<proteinExistence type="predicted"/>
<feature type="transmembrane region" description="Helical" evidence="1">
    <location>
        <begin position="175"/>
        <end position="193"/>
    </location>
</feature>
<comment type="caution">
    <text evidence="3">The sequence shown here is derived from an EMBL/GenBank/DDBJ whole genome shotgun (WGS) entry which is preliminary data.</text>
</comment>
<protein>
    <submittedName>
        <fullName evidence="3">Undecaprenyl-diphosphatase</fullName>
    </submittedName>
</protein>
<feature type="domain" description="Phosphatidic acid phosphatase type 2/haloperoxidase" evidence="2">
    <location>
        <begin position="77"/>
        <end position="188"/>
    </location>
</feature>
<dbReference type="Gene3D" id="1.20.144.10">
    <property type="entry name" value="Phosphatidic acid phosphatase type 2/haloperoxidase"/>
    <property type="match status" value="2"/>
</dbReference>
<dbReference type="EMBL" id="QKZI01000005">
    <property type="protein sequence ID" value="PZX03895.1"/>
    <property type="molecule type" value="Genomic_DNA"/>
</dbReference>
<feature type="transmembrane region" description="Helical" evidence="1">
    <location>
        <begin position="115"/>
        <end position="133"/>
    </location>
</feature>
<dbReference type="Pfam" id="PF01569">
    <property type="entry name" value="PAP2"/>
    <property type="match status" value="1"/>
</dbReference>
<evidence type="ECO:0000313" key="3">
    <source>
        <dbReference type="EMBL" id="PZX03895.1"/>
    </source>
</evidence>
<evidence type="ECO:0000313" key="4">
    <source>
        <dbReference type="Proteomes" id="UP000248646"/>
    </source>
</evidence>
<keyword evidence="1" id="KW-0472">Membrane</keyword>
<dbReference type="InterPro" id="IPR036938">
    <property type="entry name" value="PAP2/HPO_sf"/>
</dbReference>
<name>A0A2W7N0N0_9BACI</name>
<dbReference type="OrthoDB" id="9789113at2"/>
<feature type="transmembrane region" description="Helical" evidence="1">
    <location>
        <begin position="145"/>
        <end position="163"/>
    </location>
</feature>
<dbReference type="PANTHER" id="PTHR14969:SF13">
    <property type="entry name" value="AT30094P"/>
    <property type="match status" value="1"/>
</dbReference>
<dbReference type="PANTHER" id="PTHR14969">
    <property type="entry name" value="SPHINGOSINE-1-PHOSPHATE PHOSPHOHYDROLASE"/>
    <property type="match status" value="1"/>
</dbReference>
<evidence type="ECO:0000259" key="2">
    <source>
        <dbReference type="SMART" id="SM00014"/>
    </source>
</evidence>
<dbReference type="InterPro" id="IPR000326">
    <property type="entry name" value="PAP2/HPO"/>
</dbReference>
<dbReference type="AlphaFoldDB" id="A0A2W7N0N0"/>
<dbReference type="SMART" id="SM00014">
    <property type="entry name" value="acidPPc"/>
    <property type="match status" value="1"/>
</dbReference>